<dbReference type="VEuPathDB" id="FungiDB:RhiirFUN_021925"/>
<feature type="transmembrane region" description="Helical" evidence="1">
    <location>
        <begin position="102"/>
        <end position="122"/>
    </location>
</feature>
<dbReference type="EMBL" id="LLXI01000307">
    <property type="protein sequence ID" value="PKY44221.1"/>
    <property type="molecule type" value="Genomic_DNA"/>
</dbReference>
<dbReference type="Proteomes" id="UP000234323">
    <property type="component" value="Unassembled WGS sequence"/>
</dbReference>
<organism evidence="2 3">
    <name type="scientific">Rhizophagus irregularis</name>
    <dbReference type="NCBI Taxonomy" id="588596"/>
    <lineage>
        <taxon>Eukaryota</taxon>
        <taxon>Fungi</taxon>
        <taxon>Fungi incertae sedis</taxon>
        <taxon>Mucoromycota</taxon>
        <taxon>Glomeromycotina</taxon>
        <taxon>Glomeromycetes</taxon>
        <taxon>Glomerales</taxon>
        <taxon>Glomeraceae</taxon>
        <taxon>Rhizophagus</taxon>
    </lineage>
</organism>
<evidence type="ECO:0000313" key="3">
    <source>
        <dbReference type="Proteomes" id="UP000234323"/>
    </source>
</evidence>
<keyword evidence="1" id="KW-0812">Transmembrane</keyword>
<name>A0A2I1GCA7_9GLOM</name>
<dbReference type="AlphaFoldDB" id="A0A2I1GCA7"/>
<gene>
    <name evidence="2" type="ORF">RhiirA4_458438</name>
</gene>
<comment type="caution">
    <text evidence="2">The sequence shown here is derived from an EMBL/GenBank/DDBJ whole genome shotgun (WGS) entry which is preliminary data.</text>
</comment>
<evidence type="ECO:0000256" key="1">
    <source>
        <dbReference type="SAM" id="Phobius"/>
    </source>
</evidence>
<dbReference type="VEuPathDB" id="FungiDB:RhiirA1_461015"/>
<dbReference type="VEuPathDB" id="FungiDB:FUN_010081"/>
<accession>A0A2I1GCA7</accession>
<feature type="transmembrane region" description="Helical" evidence="1">
    <location>
        <begin position="20"/>
        <end position="39"/>
    </location>
</feature>
<keyword evidence="3" id="KW-1185">Reference proteome</keyword>
<proteinExistence type="predicted"/>
<evidence type="ECO:0000313" key="2">
    <source>
        <dbReference type="EMBL" id="PKY44221.1"/>
    </source>
</evidence>
<protein>
    <submittedName>
        <fullName evidence="2">Uncharacterized protein</fullName>
    </submittedName>
</protein>
<reference evidence="2 3" key="1">
    <citation type="submission" date="2015-10" db="EMBL/GenBank/DDBJ databases">
        <title>Genome analyses suggest a sexual origin of heterokaryosis in a supposedly ancient asexual fungus.</title>
        <authorList>
            <person name="Ropars J."/>
            <person name="Sedzielewska K."/>
            <person name="Noel J."/>
            <person name="Charron P."/>
            <person name="Farinelli L."/>
            <person name="Marton T."/>
            <person name="Kruger M."/>
            <person name="Pelin A."/>
            <person name="Brachmann A."/>
            <person name="Corradi N."/>
        </authorList>
    </citation>
    <scope>NUCLEOTIDE SEQUENCE [LARGE SCALE GENOMIC DNA]</scope>
    <source>
        <strain evidence="2 3">A4</strain>
    </source>
</reference>
<keyword evidence="1" id="KW-1133">Transmembrane helix</keyword>
<keyword evidence="1" id="KW-0472">Membrane</keyword>
<sequence length="137" mass="15012">MHFMPSLFNKLRTISHKYLLLFLLNTFFNYNLLLCETHITSMIHSSKTSSIDTLFSVDTKIGVSTKLVLVKETVISTGSVISKATHLNPVRSKSVKGLGTETIIGIIAASITVGIALLFLCGSKVDNNKNIKNKSKV</sequence>